<comment type="caution">
    <text evidence="7">The sequence shown here is derived from an EMBL/GenBank/DDBJ whole genome shotgun (WGS) entry which is preliminary data.</text>
</comment>
<dbReference type="GO" id="GO:0016987">
    <property type="term" value="F:sigma factor activity"/>
    <property type="evidence" value="ECO:0007669"/>
    <property type="project" value="UniProtKB-KW"/>
</dbReference>
<dbReference type="PANTHER" id="PTHR43133">
    <property type="entry name" value="RNA POLYMERASE ECF-TYPE SIGMA FACTO"/>
    <property type="match status" value="1"/>
</dbReference>
<dbReference type="SUPFAM" id="SSF88946">
    <property type="entry name" value="Sigma2 domain of RNA polymerase sigma factors"/>
    <property type="match status" value="1"/>
</dbReference>
<dbReference type="AlphaFoldDB" id="A0AAW3ZHF9"/>
<keyword evidence="3" id="KW-0731">Sigma factor</keyword>
<dbReference type="InterPro" id="IPR013324">
    <property type="entry name" value="RNA_pol_sigma_r3/r4-like"/>
</dbReference>
<dbReference type="InterPro" id="IPR036388">
    <property type="entry name" value="WH-like_DNA-bd_sf"/>
</dbReference>
<dbReference type="Gene3D" id="1.10.10.10">
    <property type="entry name" value="Winged helix-like DNA-binding domain superfamily/Winged helix DNA-binding domain"/>
    <property type="match status" value="1"/>
</dbReference>
<evidence type="ECO:0000256" key="4">
    <source>
        <dbReference type="ARBA" id="ARBA00023163"/>
    </source>
</evidence>
<dbReference type="Proteomes" id="UP000613768">
    <property type="component" value="Unassembled WGS sequence"/>
</dbReference>
<dbReference type="EMBL" id="JACYTR010000006">
    <property type="protein sequence ID" value="MBD8524974.1"/>
    <property type="molecule type" value="Genomic_DNA"/>
</dbReference>
<dbReference type="SUPFAM" id="SSF88659">
    <property type="entry name" value="Sigma3 and sigma4 domains of RNA polymerase sigma factors"/>
    <property type="match status" value="1"/>
</dbReference>
<protein>
    <submittedName>
        <fullName evidence="7">Sigma-70 family RNA polymerase sigma factor</fullName>
    </submittedName>
</protein>
<dbReference type="Pfam" id="PF04542">
    <property type="entry name" value="Sigma70_r2"/>
    <property type="match status" value="1"/>
</dbReference>
<keyword evidence="2" id="KW-0805">Transcription regulation</keyword>
<dbReference type="GO" id="GO:0003677">
    <property type="term" value="F:DNA binding"/>
    <property type="evidence" value="ECO:0007669"/>
    <property type="project" value="InterPro"/>
</dbReference>
<keyword evidence="8" id="KW-1185">Reference proteome</keyword>
<gene>
    <name evidence="7" type="ORF">IFO71_04390</name>
</gene>
<evidence type="ECO:0000256" key="1">
    <source>
        <dbReference type="ARBA" id="ARBA00010641"/>
    </source>
</evidence>
<evidence type="ECO:0000256" key="3">
    <source>
        <dbReference type="ARBA" id="ARBA00023082"/>
    </source>
</evidence>
<feature type="domain" description="RNA polymerase sigma-70 region 2" evidence="5">
    <location>
        <begin position="36"/>
        <end position="104"/>
    </location>
</feature>
<dbReference type="InterPro" id="IPR007627">
    <property type="entry name" value="RNA_pol_sigma70_r2"/>
</dbReference>
<organism evidence="7 8">
    <name type="scientific">Pseudomarimonas arenosa</name>
    <dbReference type="NCBI Taxonomy" id="2774145"/>
    <lineage>
        <taxon>Bacteria</taxon>
        <taxon>Pseudomonadati</taxon>
        <taxon>Pseudomonadota</taxon>
        <taxon>Gammaproteobacteria</taxon>
        <taxon>Lysobacterales</taxon>
        <taxon>Lysobacteraceae</taxon>
        <taxon>Pseudomarimonas</taxon>
    </lineage>
</organism>
<keyword evidence="4" id="KW-0804">Transcription</keyword>
<dbReference type="CDD" id="cd06171">
    <property type="entry name" value="Sigma70_r4"/>
    <property type="match status" value="1"/>
</dbReference>
<dbReference type="Gene3D" id="1.10.1740.10">
    <property type="match status" value="1"/>
</dbReference>
<evidence type="ECO:0000259" key="6">
    <source>
        <dbReference type="Pfam" id="PF08281"/>
    </source>
</evidence>
<dbReference type="InterPro" id="IPR039425">
    <property type="entry name" value="RNA_pol_sigma-70-like"/>
</dbReference>
<name>A0AAW3ZHF9_9GAMM</name>
<sequence length="191" mass="21257">MLTMTAAFETTEVGTEPLGEWVSQAAAGDRSAFERLYRSHARRVYSVIWRLVGGNEARAEELTQEAFVKAWQALPGFRGDSAFSTWLHRLAVNTALMDLRAHARSDRQELSDIELEQFSAPSRSRSSQIDLEQAVQSLPPRARAVLLLYDVEGWTHQEIAGELGMAVGSSKAQLHRARGLLRERLEGHGNG</sequence>
<dbReference type="PANTHER" id="PTHR43133:SF46">
    <property type="entry name" value="RNA POLYMERASE SIGMA-70 FACTOR ECF SUBFAMILY"/>
    <property type="match status" value="1"/>
</dbReference>
<evidence type="ECO:0000259" key="5">
    <source>
        <dbReference type="Pfam" id="PF04542"/>
    </source>
</evidence>
<proteinExistence type="inferred from homology"/>
<evidence type="ECO:0000313" key="7">
    <source>
        <dbReference type="EMBL" id="MBD8524974.1"/>
    </source>
</evidence>
<dbReference type="InterPro" id="IPR014284">
    <property type="entry name" value="RNA_pol_sigma-70_dom"/>
</dbReference>
<dbReference type="GO" id="GO:0006352">
    <property type="term" value="P:DNA-templated transcription initiation"/>
    <property type="evidence" value="ECO:0007669"/>
    <property type="project" value="InterPro"/>
</dbReference>
<evidence type="ECO:0000313" key="8">
    <source>
        <dbReference type="Proteomes" id="UP000613768"/>
    </source>
</evidence>
<evidence type="ECO:0000256" key="2">
    <source>
        <dbReference type="ARBA" id="ARBA00023015"/>
    </source>
</evidence>
<dbReference type="InterPro" id="IPR013249">
    <property type="entry name" value="RNA_pol_sigma70_r4_t2"/>
</dbReference>
<reference evidence="7 8" key="1">
    <citation type="submission" date="2020-09" db="EMBL/GenBank/DDBJ databases">
        <title>Pseudoxanthomonas sp. CAU 1598 isolated from sand of Yaerae Beach.</title>
        <authorList>
            <person name="Kim W."/>
        </authorList>
    </citation>
    <scope>NUCLEOTIDE SEQUENCE [LARGE SCALE GENOMIC DNA]</scope>
    <source>
        <strain evidence="7 8">CAU 1598</strain>
    </source>
</reference>
<dbReference type="NCBIfam" id="TIGR02937">
    <property type="entry name" value="sigma70-ECF"/>
    <property type="match status" value="1"/>
</dbReference>
<accession>A0AAW3ZHF9</accession>
<comment type="similarity">
    <text evidence="1">Belongs to the sigma-70 factor family. ECF subfamily.</text>
</comment>
<feature type="domain" description="RNA polymerase sigma factor 70 region 4 type 2" evidence="6">
    <location>
        <begin position="130"/>
        <end position="178"/>
    </location>
</feature>
<dbReference type="Pfam" id="PF08281">
    <property type="entry name" value="Sigma70_r4_2"/>
    <property type="match status" value="1"/>
</dbReference>
<dbReference type="InterPro" id="IPR013325">
    <property type="entry name" value="RNA_pol_sigma_r2"/>
</dbReference>